<dbReference type="InterPro" id="IPR011990">
    <property type="entry name" value="TPR-like_helical_dom_sf"/>
</dbReference>
<dbReference type="Pfam" id="PF12807">
    <property type="entry name" value="eIF3_p135"/>
    <property type="match status" value="1"/>
</dbReference>
<dbReference type="OrthoDB" id="1414216at2759"/>
<sequence length="597" mass="68409">MTDEEKSKMTEKDLLDISAIDFSDLKNDENYKDLYTYLTSMAIPKFVNDIVTEEAVPIDGEELVSKLHTAGINVRYMYKIIEKCDKLLEIEVNDYNKTLEENKVKNEEYEVYTKEIQEKAMKIYTDRQKEIQKFTSVGKPVPEELKLENLNLDELLEIRKPNKETPKIFKFQAIKFLKKLAEYEILSRSIKHLFNIYTKDLPLSLVTSLISFVYNLLFGFNKEVKFEALDTYFKDSVFEFTNKLTDRASLLQEIQAISKSYFNYEISAEFIEAATSEKPFILIRSINKKFGIQLLNKNYYFTEEQYDTYIKSLDKKVLKNLVKIEQTFSNKDFNLLPNIKSSSPGSEVSLQLWQAGVSTISKEDPSTLTFLNEAIALSDDTLGYVNSDSAMRILTLCRLISAKGFKTDLYVRRAIVTIERIYGADSYINLNAVHIAAVLATNEKNFNNAIIYFKRALEVAESLMLTGHPLVLQILNDFASLSNVAKDVKQACKFSNLYLDVFKKSADILSVAYAMKSSQTANFYAMVKEFKSSEQLLETAQEIYNKELGADHEYSLTCASQLNSLRQLIEGMKAQAKLANAQQPIPASAKKNQKRFK</sequence>
<name>A0A1B7TGV0_9ASCO</name>
<reference evidence="3" key="1">
    <citation type="journal article" date="2016" name="Proc. Natl. Acad. Sci. U.S.A.">
        <title>Comparative genomics of biotechnologically important yeasts.</title>
        <authorList>
            <person name="Riley R."/>
            <person name="Haridas S."/>
            <person name="Wolfe K.H."/>
            <person name="Lopes M.R."/>
            <person name="Hittinger C.T."/>
            <person name="Goeker M."/>
            <person name="Salamov A.A."/>
            <person name="Wisecaver J.H."/>
            <person name="Long T.M."/>
            <person name="Calvey C.H."/>
            <person name="Aerts A.L."/>
            <person name="Barry K.W."/>
            <person name="Choi C."/>
            <person name="Clum A."/>
            <person name="Coughlan A.Y."/>
            <person name="Deshpande S."/>
            <person name="Douglass A.P."/>
            <person name="Hanson S.J."/>
            <person name="Klenk H.-P."/>
            <person name="LaButti K.M."/>
            <person name="Lapidus A."/>
            <person name="Lindquist E.A."/>
            <person name="Lipzen A.M."/>
            <person name="Meier-Kolthoff J.P."/>
            <person name="Ohm R.A."/>
            <person name="Otillar R.P."/>
            <person name="Pangilinan J.L."/>
            <person name="Peng Y."/>
            <person name="Rokas A."/>
            <person name="Rosa C.A."/>
            <person name="Scheuner C."/>
            <person name="Sibirny A.A."/>
            <person name="Slot J.C."/>
            <person name="Stielow J.B."/>
            <person name="Sun H."/>
            <person name="Kurtzman C.P."/>
            <person name="Blackwell M."/>
            <person name="Grigoriev I.V."/>
            <person name="Jeffries T.W."/>
        </authorList>
    </citation>
    <scope>NUCLEOTIDE SEQUENCE [LARGE SCALE GENOMIC DNA]</scope>
    <source>
        <strain evidence="3">NRRL Y-1626</strain>
    </source>
</reference>
<feature type="domain" description="CLU central" evidence="1">
    <location>
        <begin position="55"/>
        <end position="301"/>
    </location>
</feature>
<protein>
    <recommendedName>
        <fullName evidence="1">CLU central domain-containing protein</fullName>
    </recommendedName>
</protein>
<dbReference type="PANTHER" id="PTHR12601:SF6">
    <property type="entry name" value="CLUSTERED MITOCHONDRIA PROTEIN HOMOLOG"/>
    <property type="match status" value="1"/>
</dbReference>
<dbReference type="InterPro" id="IPR033646">
    <property type="entry name" value="CLU-central"/>
</dbReference>
<accession>A0A1B7TGV0</accession>
<dbReference type="SUPFAM" id="SSF48452">
    <property type="entry name" value="TPR-like"/>
    <property type="match status" value="1"/>
</dbReference>
<dbReference type="GO" id="GO:0003729">
    <property type="term" value="F:mRNA binding"/>
    <property type="evidence" value="ECO:0007669"/>
    <property type="project" value="TreeGrafter"/>
</dbReference>
<dbReference type="GO" id="GO:0005737">
    <property type="term" value="C:cytoplasm"/>
    <property type="evidence" value="ECO:0007669"/>
    <property type="project" value="TreeGrafter"/>
</dbReference>
<organism evidence="2 3">
    <name type="scientific">Hanseniaspora valbyensis NRRL Y-1626</name>
    <dbReference type="NCBI Taxonomy" id="766949"/>
    <lineage>
        <taxon>Eukaryota</taxon>
        <taxon>Fungi</taxon>
        <taxon>Dikarya</taxon>
        <taxon>Ascomycota</taxon>
        <taxon>Saccharomycotina</taxon>
        <taxon>Saccharomycetes</taxon>
        <taxon>Saccharomycodales</taxon>
        <taxon>Saccharomycodaceae</taxon>
        <taxon>Hanseniaspora</taxon>
    </lineage>
</organism>
<dbReference type="InterPro" id="IPR027523">
    <property type="entry name" value="CLU_prot"/>
</dbReference>
<keyword evidence="3" id="KW-1185">Reference proteome</keyword>
<comment type="caution">
    <text evidence="2">The sequence shown here is derived from an EMBL/GenBank/DDBJ whole genome shotgun (WGS) entry which is preliminary data.</text>
</comment>
<dbReference type="CDD" id="cd15466">
    <property type="entry name" value="CLU-central"/>
    <property type="match status" value="1"/>
</dbReference>
<evidence type="ECO:0000259" key="1">
    <source>
        <dbReference type="Pfam" id="PF12807"/>
    </source>
</evidence>
<proteinExistence type="predicted"/>
<dbReference type="PANTHER" id="PTHR12601">
    <property type="entry name" value="EUKARYOTIC TRANSLATION INITIATION FACTOR 3 SUBUNIT EIF-3"/>
    <property type="match status" value="1"/>
</dbReference>
<dbReference type="AlphaFoldDB" id="A0A1B7TGV0"/>
<dbReference type="GO" id="GO:0048312">
    <property type="term" value="P:intracellular distribution of mitochondria"/>
    <property type="evidence" value="ECO:0007669"/>
    <property type="project" value="TreeGrafter"/>
</dbReference>
<dbReference type="EMBL" id="LXPE01000006">
    <property type="protein sequence ID" value="OBA27951.1"/>
    <property type="molecule type" value="Genomic_DNA"/>
</dbReference>
<evidence type="ECO:0000313" key="2">
    <source>
        <dbReference type="EMBL" id="OBA27951.1"/>
    </source>
</evidence>
<gene>
    <name evidence="2" type="ORF">HANVADRAFT_111209</name>
</gene>
<evidence type="ECO:0000313" key="3">
    <source>
        <dbReference type="Proteomes" id="UP000092321"/>
    </source>
</evidence>
<dbReference type="Proteomes" id="UP000092321">
    <property type="component" value="Unassembled WGS sequence"/>
</dbReference>
<dbReference type="Gene3D" id="1.25.40.10">
    <property type="entry name" value="Tetratricopeptide repeat domain"/>
    <property type="match status" value="1"/>
</dbReference>